<proteinExistence type="predicted"/>
<feature type="region of interest" description="Disordered" evidence="1">
    <location>
        <begin position="79"/>
        <end position="104"/>
    </location>
</feature>
<feature type="region of interest" description="Disordered" evidence="1">
    <location>
        <begin position="1"/>
        <end position="23"/>
    </location>
</feature>
<sequence>MKAFNWEQAQAQHNQTRKKAGTAKGDLQYKQIFCKRWVVKKVYEPRTHYFRERLVHLTVEQRKDQRVVYKEPESQLPKLNIPANIATAPKPAKPAAMTQHKTRT</sequence>
<dbReference type="Proteomes" id="UP001652741">
    <property type="component" value="Chromosome ssa18"/>
</dbReference>
<accession>A0ABM3DEK0</accession>
<keyword evidence="2" id="KW-1185">Reference proteome</keyword>
<dbReference type="RefSeq" id="XP_045557232.1">
    <property type="nucleotide sequence ID" value="XM_045701276.1"/>
</dbReference>
<feature type="compositionally biased region" description="Low complexity" evidence="1">
    <location>
        <begin position="80"/>
        <end position="96"/>
    </location>
</feature>
<gene>
    <name evidence="3" type="primary">LOC123728724</name>
</gene>
<evidence type="ECO:0000313" key="3">
    <source>
        <dbReference type="RefSeq" id="XP_045557232.1"/>
    </source>
</evidence>
<name>A0ABM3DEK0_SALSA</name>
<reference evidence="3" key="1">
    <citation type="submission" date="2025-08" db="UniProtKB">
        <authorList>
            <consortium name="RefSeq"/>
        </authorList>
    </citation>
    <scope>IDENTIFICATION</scope>
</reference>
<organism evidence="2 3">
    <name type="scientific">Salmo salar</name>
    <name type="common">Atlantic salmon</name>
    <dbReference type="NCBI Taxonomy" id="8030"/>
    <lineage>
        <taxon>Eukaryota</taxon>
        <taxon>Metazoa</taxon>
        <taxon>Chordata</taxon>
        <taxon>Craniata</taxon>
        <taxon>Vertebrata</taxon>
        <taxon>Euteleostomi</taxon>
        <taxon>Actinopterygii</taxon>
        <taxon>Neopterygii</taxon>
        <taxon>Teleostei</taxon>
        <taxon>Protacanthopterygii</taxon>
        <taxon>Salmoniformes</taxon>
        <taxon>Salmonidae</taxon>
        <taxon>Salmoninae</taxon>
        <taxon>Salmo</taxon>
    </lineage>
</organism>
<protein>
    <submittedName>
        <fullName evidence="3">Uncharacterized protein isoform X2</fullName>
    </submittedName>
</protein>
<evidence type="ECO:0000256" key="1">
    <source>
        <dbReference type="SAM" id="MobiDB-lite"/>
    </source>
</evidence>
<evidence type="ECO:0000313" key="2">
    <source>
        <dbReference type="Proteomes" id="UP001652741"/>
    </source>
</evidence>
<dbReference type="GeneID" id="123728724"/>